<keyword evidence="4" id="KW-1185">Reference proteome</keyword>
<reference evidence="5 6" key="1">
    <citation type="submission" date="2017-02" db="UniProtKB">
        <authorList>
            <consortium name="WormBaseParasite"/>
        </authorList>
    </citation>
    <scope>IDENTIFICATION</scope>
</reference>
<protein>
    <submittedName>
        <fullName evidence="2 5">Uncharacterized protein</fullName>
    </submittedName>
</protein>
<feature type="compositionally biased region" description="Polar residues" evidence="1">
    <location>
        <begin position="1"/>
        <end position="14"/>
    </location>
</feature>
<evidence type="ECO:0000313" key="3">
    <source>
        <dbReference type="EMBL" id="VDK39980.1"/>
    </source>
</evidence>
<gene>
    <name evidence="2" type="ORF">ASIM_LOCUS8299</name>
    <name evidence="3" type="ORF">ASIM_LOCUS9510</name>
</gene>
<reference evidence="2 4" key="2">
    <citation type="submission" date="2018-11" db="EMBL/GenBank/DDBJ databases">
        <authorList>
            <consortium name="Pathogen Informatics"/>
        </authorList>
    </citation>
    <scope>NUCLEOTIDE SEQUENCE [LARGE SCALE GENOMIC DNA]</scope>
</reference>
<accession>A0A0M3JLL3</accession>
<name>A0A0M3JLL3_ANISI</name>
<dbReference type="EMBL" id="UYRR01022155">
    <property type="protein sequence ID" value="VDK31279.1"/>
    <property type="molecule type" value="Genomic_DNA"/>
</dbReference>
<evidence type="ECO:0000313" key="5">
    <source>
        <dbReference type="WBParaSite" id="ASIM_0000854401-mRNA-1"/>
    </source>
</evidence>
<organism evidence="5">
    <name type="scientific">Anisakis simplex</name>
    <name type="common">Herring worm</name>
    <dbReference type="NCBI Taxonomy" id="6269"/>
    <lineage>
        <taxon>Eukaryota</taxon>
        <taxon>Metazoa</taxon>
        <taxon>Ecdysozoa</taxon>
        <taxon>Nematoda</taxon>
        <taxon>Chromadorea</taxon>
        <taxon>Rhabditida</taxon>
        <taxon>Spirurina</taxon>
        <taxon>Ascaridomorpha</taxon>
        <taxon>Ascaridoidea</taxon>
        <taxon>Anisakidae</taxon>
        <taxon>Anisakis</taxon>
        <taxon>Anisakis simplex complex</taxon>
    </lineage>
</organism>
<proteinExistence type="predicted"/>
<dbReference type="WBParaSite" id="ASIM_0000977301-mRNA-1">
    <property type="protein sequence ID" value="ASIM_0000977301-mRNA-1"/>
    <property type="gene ID" value="ASIM_0000977301"/>
</dbReference>
<evidence type="ECO:0000256" key="1">
    <source>
        <dbReference type="SAM" id="MobiDB-lite"/>
    </source>
</evidence>
<dbReference type="Proteomes" id="UP000267096">
    <property type="component" value="Unassembled WGS sequence"/>
</dbReference>
<evidence type="ECO:0000313" key="6">
    <source>
        <dbReference type="WBParaSite" id="ASIM_0000977301-mRNA-1"/>
    </source>
</evidence>
<sequence>MTSNLNANSTTTIASPNCPPPPPSVCSPNQVESPEDIPVPDPSQTAIANNSNIEQQQYNNTAKQHF</sequence>
<dbReference type="EMBL" id="UYRR01029336">
    <property type="protein sequence ID" value="VDK39980.1"/>
    <property type="molecule type" value="Genomic_DNA"/>
</dbReference>
<evidence type="ECO:0000313" key="2">
    <source>
        <dbReference type="EMBL" id="VDK31279.1"/>
    </source>
</evidence>
<dbReference type="WBParaSite" id="ASIM_0000854401-mRNA-1">
    <property type="protein sequence ID" value="ASIM_0000854401-mRNA-1"/>
    <property type="gene ID" value="ASIM_0000854401"/>
</dbReference>
<dbReference type="AlphaFoldDB" id="A0A0M3JLL3"/>
<feature type="region of interest" description="Disordered" evidence="1">
    <location>
        <begin position="1"/>
        <end position="46"/>
    </location>
</feature>
<evidence type="ECO:0000313" key="4">
    <source>
        <dbReference type="Proteomes" id="UP000267096"/>
    </source>
</evidence>